<feature type="transmembrane region" description="Helical" evidence="1">
    <location>
        <begin position="257"/>
        <end position="279"/>
    </location>
</feature>
<feature type="transmembrane region" description="Helical" evidence="1">
    <location>
        <begin position="108"/>
        <end position="137"/>
    </location>
</feature>
<protein>
    <submittedName>
        <fullName evidence="2">Membrane protein</fullName>
    </submittedName>
</protein>
<name>A0A0A2F4U5_9PORP</name>
<evidence type="ECO:0000256" key="1">
    <source>
        <dbReference type="SAM" id="Phobius"/>
    </source>
</evidence>
<dbReference type="AlphaFoldDB" id="A0A0A2F4U5"/>
<dbReference type="STRING" id="111105.HR09_04220"/>
<keyword evidence="1" id="KW-0812">Transmembrane</keyword>
<dbReference type="Proteomes" id="UP000030130">
    <property type="component" value="Unassembled WGS sequence"/>
</dbReference>
<dbReference type="RefSeq" id="WP_039420830.1">
    <property type="nucleotide sequence ID" value="NZ_JRAI01000044.1"/>
</dbReference>
<gene>
    <name evidence="2" type="ORF">HR08_04900</name>
</gene>
<evidence type="ECO:0000313" key="2">
    <source>
        <dbReference type="EMBL" id="KGN86008.1"/>
    </source>
</evidence>
<proteinExistence type="predicted"/>
<feature type="transmembrane region" description="Helical" evidence="1">
    <location>
        <begin position="65"/>
        <end position="85"/>
    </location>
</feature>
<reference evidence="2 3" key="1">
    <citation type="submission" date="2014-08" db="EMBL/GenBank/DDBJ databases">
        <title>Porphyromonas gulae strain:COT-052_OH1451 Genome sequencing.</title>
        <authorList>
            <person name="Wallis C."/>
            <person name="Deusch O."/>
            <person name="O'Flynn C."/>
            <person name="Davis I."/>
            <person name="Jospin G."/>
            <person name="Darling A.E."/>
            <person name="Coil D.A."/>
            <person name="Alexiev A."/>
            <person name="Horsfall A."/>
            <person name="Kirkwood N."/>
            <person name="Harris S."/>
            <person name="Eisen J.A."/>
        </authorList>
    </citation>
    <scope>NUCLEOTIDE SEQUENCE [LARGE SCALE GENOMIC DNA]</scope>
    <source>
        <strain evidence="3">COT-052 OH1451</strain>
    </source>
</reference>
<dbReference type="OrthoDB" id="1014203at2"/>
<accession>A0A0A2F4U5</accession>
<comment type="caution">
    <text evidence="2">The sequence shown here is derived from an EMBL/GenBank/DDBJ whole genome shotgun (WGS) entry which is preliminary data.</text>
</comment>
<organism evidence="2 3">
    <name type="scientific">Porphyromonas gulae</name>
    <dbReference type="NCBI Taxonomy" id="111105"/>
    <lineage>
        <taxon>Bacteria</taxon>
        <taxon>Pseudomonadati</taxon>
        <taxon>Bacteroidota</taxon>
        <taxon>Bacteroidia</taxon>
        <taxon>Bacteroidales</taxon>
        <taxon>Porphyromonadaceae</taxon>
        <taxon>Porphyromonas</taxon>
    </lineage>
</organism>
<sequence>MTALVNSRPTNVWQRIGLLFAMEWGTQKRNILYVTGTLSVVALAIAILMSVTVNGPMSKEGLSGYMFGFFSLFLMTTIVYTYIAIQRQVNHSKTIAYTIIPASVGEKYVVLLLSFLLPFIWTIVLLAIAILFLGILLPSTWTALYDLWMNLFFIEHIVPVEEAEWAAEMLRNLRFYFILYNIVGTFCSIAMALWCCINVRGTTQSILSYIGLNAVLGIFSSIVVLPAMVARLSYIQYSNSANEGEAVINAVFSPEVWSYQLIILGLVGILFYVLSYFSLKKRQLR</sequence>
<keyword evidence="1" id="KW-0472">Membrane</keyword>
<feature type="transmembrane region" description="Helical" evidence="1">
    <location>
        <begin position="175"/>
        <end position="197"/>
    </location>
</feature>
<dbReference type="EMBL" id="JRAI01000044">
    <property type="protein sequence ID" value="KGN86008.1"/>
    <property type="molecule type" value="Genomic_DNA"/>
</dbReference>
<feature type="transmembrane region" description="Helical" evidence="1">
    <location>
        <begin position="31"/>
        <end position="53"/>
    </location>
</feature>
<evidence type="ECO:0000313" key="3">
    <source>
        <dbReference type="Proteomes" id="UP000030130"/>
    </source>
</evidence>
<keyword evidence="1" id="KW-1133">Transmembrane helix</keyword>
<feature type="transmembrane region" description="Helical" evidence="1">
    <location>
        <begin position="209"/>
        <end position="237"/>
    </location>
</feature>